<sequence>SLEFVVKIIRLFFECFGDDDDKKKVVESKDRSENGNDDAC</sequence>
<proteinExistence type="predicted"/>
<dbReference type="EMBL" id="BARV01007634">
    <property type="protein sequence ID" value="GAI10651.1"/>
    <property type="molecule type" value="Genomic_DNA"/>
</dbReference>
<name>X1LXX4_9ZZZZ</name>
<reference evidence="1" key="1">
    <citation type="journal article" date="2014" name="Front. Microbiol.">
        <title>High frequency of phylogenetically diverse reductive dehalogenase-homologous genes in deep subseafloor sedimentary metagenomes.</title>
        <authorList>
            <person name="Kawai M."/>
            <person name="Futagami T."/>
            <person name="Toyoda A."/>
            <person name="Takaki Y."/>
            <person name="Nishi S."/>
            <person name="Hori S."/>
            <person name="Arai W."/>
            <person name="Tsubouchi T."/>
            <person name="Morono Y."/>
            <person name="Uchiyama I."/>
            <person name="Ito T."/>
            <person name="Fujiyama A."/>
            <person name="Inagaki F."/>
            <person name="Takami H."/>
        </authorList>
    </citation>
    <scope>NUCLEOTIDE SEQUENCE</scope>
    <source>
        <strain evidence="1">Expedition CK06-06</strain>
    </source>
</reference>
<dbReference type="AlphaFoldDB" id="X1LXX4"/>
<feature type="non-terminal residue" evidence="1">
    <location>
        <position position="1"/>
    </location>
</feature>
<protein>
    <submittedName>
        <fullName evidence="1">Uncharacterized protein</fullName>
    </submittedName>
</protein>
<comment type="caution">
    <text evidence="1">The sequence shown here is derived from an EMBL/GenBank/DDBJ whole genome shotgun (WGS) entry which is preliminary data.</text>
</comment>
<accession>X1LXX4</accession>
<organism evidence="1">
    <name type="scientific">marine sediment metagenome</name>
    <dbReference type="NCBI Taxonomy" id="412755"/>
    <lineage>
        <taxon>unclassified sequences</taxon>
        <taxon>metagenomes</taxon>
        <taxon>ecological metagenomes</taxon>
    </lineage>
</organism>
<gene>
    <name evidence="1" type="ORF">S06H3_15508</name>
</gene>
<evidence type="ECO:0000313" key="1">
    <source>
        <dbReference type="EMBL" id="GAI10651.1"/>
    </source>
</evidence>